<dbReference type="EMBL" id="BAAAEI010000020">
    <property type="protein sequence ID" value="GAA0364764.1"/>
    <property type="molecule type" value="Genomic_DNA"/>
</dbReference>
<dbReference type="RefSeq" id="WP_343846193.1">
    <property type="nucleotide sequence ID" value="NZ_BAAAEI010000020.1"/>
</dbReference>
<protein>
    <recommendedName>
        <fullName evidence="14">Disulfide bond formation protein B</fullName>
    </recommendedName>
    <alternativeName>
        <fullName evidence="14">Disulfide oxidoreductase</fullName>
    </alternativeName>
</protein>
<evidence type="ECO:0000256" key="5">
    <source>
        <dbReference type="ARBA" id="ARBA00022519"/>
    </source>
</evidence>
<evidence type="ECO:0000313" key="16">
    <source>
        <dbReference type="EMBL" id="GAA0364764.1"/>
    </source>
</evidence>
<evidence type="ECO:0000256" key="2">
    <source>
        <dbReference type="ARBA" id="ARBA00008823"/>
    </source>
</evidence>
<dbReference type="InterPro" id="IPR003752">
    <property type="entry name" value="DiS_bond_form_DsbB/BdbC"/>
</dbReference>
<feature type="topological domain" description="Periplasmic" evidence="14">
    <location>
        <begin position="34"/>
        <end position="51"/>
    </location>
</feature>
<dbReference type="PANTHER" id="PTHR36570:SF2">
    <property type="entry name" value="DISULFIDE BOND FORMATION PROTEIN B"/>
    <property type="match status" value="1"/>
</dbReference>
<keyword evidence="6 14" id="KW-0812">Transmembrane</keyword>
<organism evidence="16 17">
    <name type="scientific">Bowmanella denitrificans</name>
    <dbReference type="NCBI Taxonomy" id="366582"/>
    <lineage>
        <taxon>Bacteria</taxon>
        <taxon>Pseudomonadati</taxon>
        <taxon>Pseudomonadota</taxon>
        <taxon>Gammaproteobacteria</taxon>
        <taxon>Alteromonadales</taxon>
        <taxon>Alteromonadaceae</taxon>
        <taxon>Bowmanella</taxon>
    </lineage>
</organism>
<feature type="disulfide bond" description="Redox-active" evidence="14">
    <location>
        <begin position="108"/>
        <end position="134"/>
    </location>
</feature>
<evidence type="ECO:0000256" key="13">
    <source>
        <dbReference type="ARBA" id="ARBA00023284"/>
    </source>
</evidence>
<keyword evidence="12 14" id="KW-0143">Chaperone</keyword>
<evidence type="ECO:0000256" key="8">
    <source>
        <dbReference type="ARBA" id="ARBA00022989"/>
    </source>
</evidence>
<keyword evidence="5" id="KW-0997">Cell inner membrane</keyword>
<dbReference type="PANTHER" id="PTHR36570">
    <property type="entry name" value="DISULFIDE BOND FORMATION PROTEIN B"/>
    <property type="match status" value="1"/>
</dbReference>
<dbReference type="InterPro" id="IPR022920">
    <property type="entry name" value="Disulphide_bond_form_DsbB"/>
</dbReference>
<dbReference type="Gene3D" id="1.20.1550.10">
    <property type="entry name" value="DsbB-like"/>
    <property type="match status" value="1"/>
</dbReference>
<evidence type="ECO:0000256" key="9">
    <source>
        <dbReference type="ARBA" id="ARBA00023002"/>
    </source>
</evidence>
<keyword evidence="7 14" id="KW-0249">Electron transport</keyword>
<name>A0ABN0XI90_9ALTE</name>
<reference evidence="16 17" key="1">
    <citation type="journal article" date="2019" name="Int. J. Syst. Evol. Microbiol.">
        <title>The Global Catalogue of Microorganisms (GCM) 10K type strain sequencing project: providing services to taxonomists for standard genome sequencing and annotation.</title>
        <authorList>
            <consortium name="The Broad Institute Genomics Platform"/>
            <consortium name="The Broad Institute Genome Sequencing Center for Infectious Disease"/>
            <person name="Wu L."/>
            <person name="Ma J."/>
        </authorList>
    </citation>
    <scope>NUCLEOTIDE SEQUENCE [LARGE SCALE GENOMIC DNA]</scope>
    <source>
        <strain evidence="16 17">JCM 13378</strain>
    </source>
</reference>
<keyword evidence="11 14" id="KW-1015">Disulfide bond</keyword>
<evidence type="ECO:0000256" key="6">
    <source>
        <dbReference type="ARBA" id="ARBA00022692"/>
    </source>
</evidence>
<proteinExistence type="inferred from homology"/>
<dbReference type="InterPro" id="IPR050183">
    <property type="entry name" value="DsbB"/>
</dbReference>
<comment type="similarity">
    <text evidence="2 14">Belongs to the DsbB family.</text>
</comment>
<keyword evidence="13 14" id="KW-0676">Redox-active center</keyword>
<dbReference type="InterPro" id="IPR023380">
    <property type="entry name" value="DsbB-like_sf"/>
</dbReference>
<feature type="disulfide bond" description="Redox-active" evidence="14">
    <location>
        <begin position="43"/>
        <end position="46"/>
    </location>
</feature>
<feature type="transmembrane region" description="Helical" evidence="15">
    <location>
        <begin position="149"/>
        <end position="170"/>
    </location>
</feature>
<feature type="topological domain" description="Cytoplasmic" evidence="14">
    <location>
        <begin position="168"/>
        <end position="175"/>
    </location>
</feature>
<feature type="topological domain" description="Cytoplasmic" evidence="14">
    <location>
        <begin position="1"/>
        <end position="16"/>
    </location>
</feature>
<evidence type="ECO:0000256" key="11">
    <source>
        <dbReference type="ARBA" id="ARBA00023157"/>
    </source>
</evidence>
<keyword evidence="4 14" id="KW-1003">Cell membrane</keyword>
<keyword evidence="3 14" id="KW-0813">Transport</keyword>
<comment type="caution">
    <text evidence="14">Lacks conserved residue(s) required for the propagation of feature annotation.</text>
</comment>
<gene>
    <name evidence="14 16" type="primary">dsbB</name>
    <name evidence="16" type="ORF">GCM10009092_31370</name>
</gene>
<evidence type="ECO:0000256" key="4">
    <source>
        <dbReference type="ARBA" id="ARBA00022475"/>
    </source>
</evidence>
<keyword evidence="10 14" id="KW-0472">Membrane</keyword>
<evidence type="ECO:0000256" key="7">
    <source>
        <dbReference type="ARBA" id="ARBA00022982"/>
    </source>
</evidence>
<accession>A0ABN0XI90</accession>
<evidence type="ECO:0000256" key="10">
    <source>
        <dbReference type="ARBA" id="ARBA00023136"/>
    </source>
</evidence>
<comment type="function">
    <text evidence="14">Required for disulfide bond formation in some periplasmic proteins. Acts by oxidizing the DsbA protein.</text>
</comment>
<evidence type="ECO:0000256" key="3">
    <source>
        <dbReference type="ARBA" id="ARBA00022448"/>
    </source>
</evidence>
<dbReference type="SUPFAM" id="SSF158442">
    <property type="entry name" value="DsbB-like"/>
    <property type="match status" value="1"/>
</dbReference>
<sequence length="175" mass="19918">MQLFSRMAEWPAKRWPWALLFISSVLLEATALYFQYGMGLEPCIMCIYQRNAVFGLMFAGMAGMLLHNYPVGRMLSYALWAVSAVWGLLIAVEHVDIQTAANPFFTVCEIVPNFPSWLPLHEWIPQVFAATGDCGNIDWSLLDMSMPQWMIIIFAVYTALLVINLVARLARFRGF</sequence>
<dbReference type="NCBIfam" id="NF002485">
    <property type="entry name" value="PRK01749.1"/>
    <property type="match status" value="1"/>
</dbReference>
<evidence type="ECO:0000256" key="1">
    <source>
        <dbReference type="ARBA" id="ARBA00004429"/>
    </source>
</evidence>
<evidence type="ECO:0000256" key="15">
    <source>
        <dbReference type="SAM" id="Phobius"/>
    </source>
</evidence>
<evidence type="ECO:0000256" key="14">
    <source>
        <dbReference type="HAMAP-Rule" id="MF_00286"/>
    </source>
</evidence>
<keyword evidence="9 14" id="KW-0560">Oxidoreductase</keyword>
<evidence type="ECO:0000256" key="12">
    <source>
        <dbReference type="ARBA" id="ARBA00023186"/>
    </source>
</evidence>
<comment type="caution">
    <text evidence="16">The sequence shown here is derived from an EMBL/GenBank/DDBJ whole genome shotgun (WGS) entry which is preliminary data.</text>
</comment>
<keyword evidence="8 14" id="KW-1133">Transmembrane helix</keyword>
<dbReference type="Pfam" id="PF02600">
    <property type="entry name" value="DsbB"/>
    <property type="match status" value="1"/>
</dbReference>
<feature type="transmembrane region" description="Helical" evidence="15">
    <location>
        <begin position="47"/>
        <end position="67"/>
    </location>
</feature>
<comment type="subcellular location">
    <subcellularLocation>
        <location evidence="1">Cell inner membrane</location>
        <topology evidence="1">Multi-pass membrane protein</topology>
    </subcellularLocation>
    <subcellularLocation>
        <location evidence="14">Cell membrane</location>
        <topology evidence="14">Multi-pass membrane protein</topology>
    </subcellularLocation>
</comment>
<evidence type="ECO:0000313" key="17">
    <source>
        <dbReference type="Proteomes" id="UP001501757"/>
    </source>
</evidence>
<dbReference type="HAMAP" id="MF_00286">
    <property type="entry name" value="DsbB"/>
    <property type="match status" value="1"/>
</dbReference>
<dbReference type="Proteomes" id="UP001501757">
    <property type="component" value="Unassembled WGS sequence"/>
</dbReference>
<keyword evidence="17" id="KW-1185">Reference proteome</keyword>